<reference evidence="3" key="1">
    <citation type="submission" date="2020-04" db="EMBL/GenBank/DDBJ databases">
        <title>Deep metagenomics examines the oral microbiome during advanced dental caries in children, revealing novel taxa and co-occurrences with host molecules.</title>
        <authorList>
            <person name="Baker J.L."/>
            <person name="Morton J.T."/>
            <person name="Dinis M."/>
            <person name="Alvarez R."/>
            <person name="Tran N.C."/>
            <person name="Knight R."/>
            <person name="Edlund A."/>
        </authorList>
    </citation>
    <scope>NUCLEOTIDE SEQUENCE</scope>
    <source>
        <strain evidence="3">JCVI_29_bin.11</strain>
    </source>
</reference>
<dbReference type="Proteomes" id="UP000713964">
    <property type="component" value="Unassembled WGS sequence"/>
</dbReference>
<evidence type="ECO:0000256" key="1">
    <source>
        <dbReference type="SAM" id="MobiDB-lite"/>
    </source>
</evidence>
<feature type="compositionally biased region" description="Basic and acidic residues" evidence="1">
    <location>
        <begin position="1"/>
        <end position="11"/>
    </location>
</feature>
<evidence type="ECO:0000256" key="2">
    <source>
        <dbReference type="SAM" id="Phobius"/>
    </source>
</evidence>
<dbReference type="AlphaFoldDB" id="A0A930L3I4"/>
<feature type="transmembrane region" description="Helical" evidence="2">
    <location>
        <begin position="78"/>
        <end position="99"/>
    </location>
</feature>
<dbReference type="EMBL" id="JABZXL010000012">
    <property type="protein sequence ID" value="MBF1659226.1"/>
    <property type="molecule type" value="Genomic_DNA"/>
</dbReference>
<comment type="caution">
    <text evidence="3">The sequence shown here is derived from an EMBL/GenBank/DDBJ whole genome shotgun (WGS) entry which is preliminary data.</text>
</comment>
<organism evidence="3 4">
    <name type="scientific">Rothia mucilaginosa</name>
    <dbReference type="NCBI Taxonomy" id="43675"/>
    <lineage>
        <taxon>Bacteria</taxon>
        <taxon>Bacillati</taxon>
        <taxon>Actinomycetota</taxon>
        <taxon>Actinomycetes</taxon>
        <taxon>Micrococcales</taxon>
        <taxon>Micrococcaceae</taxon>
        <taxon>Rothia</taxon>
    </lineage>
</organism>
<evidence type="ECO:0000313" key="3">
    <source>
        <dbReference type="EMBL" id="MBF1659226.1"/>
    </source>
</evidence>
<feature type="compositionally biased region" description="Acidic residues" evidence="1">
    <location>
        <begin position="18"/>
        <end position="58"/>
    </location>
</feature>
<protein>
    <submittedName>
        <fullName evidence="3">Uncharacterized protein</fullName>
    </submittedName>
</protein>
<keyword evidence="2" id="KW-1133">Transmembrane helix</keyword>
<name>A0A930L3I4_9MICC</name>
<sequence length="265" mass="29386">MANRENSREQDELSQSAEVEETYFEDSQYDDSEYGDSQYEDSEYEEYDEYEDYDDEEENSSLFAMSEEELDDRPGVNWLSVLSAAVAVILSIILAVVGVRAFASVNNNAEYAGKSWVIQGTYQDLTPDLITKGNVARYKGNLPADDALNGKTYVSNLKDKYQVTSGASIEFRGSQTGDVPSEFPREVDGLLVEKNGSLEVVYTAEKGTLKPVTEASVNAERFAGIASIVGAVLVLLLGLGFAVWLNRRSHDVEYEDLDGLVEDER</sequence>
<feature type="region of interest" description="Disordered" evidence="1">
    <location>
        <begin position="1"/>
        <end position="58"/>
    </location>
</feature>
<keyword evidence="2" id="KW-0472">Membrane</keyword>
<keyword evidence="2" id="KW-0812">Transmembrane</keyword>
<gene>
    <name evidence="3" type="ORF">HXO58_05260</name>
</gene>
<proteinExistence type="predicted"/>
<accession>A0A930L3I4</accession>
<feature type="transmembrane region" description="Helical" evidence="2">
    <location>
        <begin position="222"/>
        <end position="245"/>
    </location>
</feature>
<evidence type="ECO:0000313" key="4">
    <source>
        <dbReference type="Proteomes" id="UP000713964"/>
    </source>
</evidence>